<dbReference type="SUPFAM" id="SSF51120">
    <property type="entry name" value="beta-Roll"/>
    <property type="match status" value="1"/>
</dbReference>
<dbReference type="InterPro" id="IPR018511">
    <property type="entry name" value="Hemolysin-typ_Ca-bd_CS"/>
</dbReference>
<dbReference type="Proteomes" id="UP001321700">
    <property type="component" value="Unassembled WGS sequence"/>
</dbReference>
<name>A0ABU3KS22_9BURK</name>
<keyword evidence="3" id="KW-1185">Reference proteome</keyword>
<feature type="compositionally biased region" description="Low complexity" evidence="1">
    <location>
        <begin position="12"/>
        <end position="21"/>
    </location>
</feature>
<dbReference type="InterPro" id="IPR001343">
    <property type="entry name" value="Hemolysn_Ca-bd"/>
</dbReference>
<dbReference type="InterPro" id="IPR011049">
    <property type="entry name" value="Serralysin-like_metalloprot_C"/>
</dbReference>
<dbReference type="RefSeq" id="WP_313876322.1">
    <property type="nucleotide sequence ID" value="NZ_JAVBIK010000003.1"/>
</dbReference>
<accession>A0ABU3KS22</accession>
<protein>
    <recommendedName>
        <fullName evidence="4">Calcium-binding protein</fullName>
    </recommendedName>
</protein>
<evidence type="ECO:0000313" key="3">
    <source>
        <dbReference type="Proteomes" id="UP001321700"/>
    </source>
</evidence>
<evidence type="ECO:0000313" key="2">
    <source>
        <dbReference type="EMBL" id="MDT7520616.1"/>
    </source>
</evidence>
<evidence type="ECO:0000256" key="1">
    <source>
        <dbReference type="SAM" id="MobiDB-lite"/>
    </source>
</evidence>
<feature type="compositionally biased region" description="Low complexity" evidence="1">
    <location>
        <begin position="112"/>
        <end position="135"/>
    </location>
</feature>
<dbReference type="EMBL" id="JAVBIK010000003">
    <property type="protein sequence ID" value="MDT7520616.1"/>
    <property type="molecule type" value="Genomic_DNA"/>
</dbReference>
<dbReference type="PROSITE" id="PS00330">
    <property type="entry name" value="HEMOLYSIN_CALCIUM"/>
    <property type="match status" value="2"/>
</dbReference>
<comment type="caution">
    <text evidence="2">The sequence shown here is derived from an EMBL/GenBank/DDBJ whole genome shotgun (WGS) entry which is preliminary data.</text>
</comment>
<evidence type="ECO:0008006" key="4">
    <source>
        <dbReference type="Google" id="ProtNLM"/>
    </source>
</evidence>
<reference evidence="2 3" key="1">
    <citation type="submission" date="2023-08" db="EMBL/GenBank/DDBJ databases">
        <title>Rhodoferax potami sp. nov. and Rhodoferax mekongensis sp. nov., isolated from the Mekong River in Thailand.</title>
        <authorList>
            <person name="Kitikhun S."/>
            <person name="Charoenyingcharoen P."/>
            <person name="Siriarchawattana P."/>
            <person name="Likhitrattanapisal S."/>
            <person name="Nilsakha T."/>
            <person name="Chanpet A."/>
            <person name="Rattanawaree P."/>
            <person name="Ingsriswang S."/>
        </authorList>
    </citation>
    <scope>NUCLEOTIDE SEQUENCE [LARGE SCALE GENOMIC DNA]</scope>
    <source>
        <strain evidence="2 3">TBRC 17660</strain>
    </source>
</reference>
<feature type="region of interest" description="Disordered" evidence="1">
    <location>
        <begin position="1"/>
        <end position="29"/>
    </location>
</feature>
<organism evidence="2 3">
    <name type="scientific">Rhodoferax potami</name>
    <dbReference type="NCBI Taxonomy" id="3068338"/>
    <lineage>
        <taxon>Bacteria</taxon>
        <taxon>Pseudomonadati</taxon>
        <taxon>Pseudomonadota</taxon>
        <taxon>Betaproteobacteria</taxon>
        <taxon>Burkholderiales</taxon>
        <taxon>Comamonadaceae</taxon>
        <taxon>Rhodoferax</taxon>
    </lineage>
</organism>
<dbReference type="PANTHER" id="PTHR39431:SF1">
    <property type="entry name" value="FRPA_C-RELATED PROTEIN"/>
    <property type="match status" value="1"/>
</dbReference>
<sequence length="505" mass="52708">MKDDPRNVETIAAKAHAAAQAEAEKQERGNRLLSQSIISAANYTNLSLQQQMEQKVDTSNQSLSEVSRLARAESSATAAKAAADAAAASQAAAAAAQAARDAFRASETEYTNSQSSSSSSNSGWSGWSSGSDQSSAESARLSRSGSTGDPIFIDLDGNGIELYSRNNSPAQFDFDDDGYAETTAWAGPQDGILVIDEGNDNQITQSKEIAFAKWTAAEGDTDLEGLAATFDSNHDGVLDARDARYADFKVWKDANSNGVVDTGEMQTLAQAGIKSFNLKVKDGTKLSLDDGSVIHGLFDIQRADGKMIQGADVSLAYNDLGYRTRTDAAGNTVVEFESGSALHYRNIGATEGNANFHLGTETDAKLWVGASGNAGANVLNASSKTTEVLLDGGAGNDSLLGGSGDDILLGGEGADQLQGGAGNDQLFVDGADLAALSALTGTAKSTRINGGDGYDSLVVLDNSQLNLSFAIKTVAACAIHMCARGRFDLQTRLNAVNDEHWRAVA</sequence>
<dbReference type="PRINTS" id="PR00313">
    <property type="entry name" value="CABNDNGRPT"/>
</dbReference>
<proteinExistence type="predicted"/>
<dbReference type="Pfam" id="PF00353">
    <property type="entry name" value="HemolysinCabind"/>
    <property type="match status" value="1"/>
</dbReference>
<dbReference type="Gene3D" id="2.150.10.10">
    <property type="entry name" value="Serralysin-like metalloprotease, C-terminal"/>
    <property type="match status" value="1"/>
</dbReference>
<gene>
    <name evidence="2" type="ORF">RAE19_18290</name>
</gene>
<feature type="region of interest" description="Disordered" evidence="1">
    <location>
        <begin position="109"/>
        <end position="148"/>
    </location>
</feature>
<dbReference type="PANTHER" id="PTHR39431">
    <property type="entry name" value="FRPA/C-RELATED PROTEIN"/>
    <property type="match status" value="1"/>
</dbReference>